<keyword evidence="2" id="KW-1185">Reference proteome</keyword>
<gene>
    <name evidence="1" type="ORF">A8926_2240</name>
</gene>
<sequence length="74" mass="8065">MIRVPTRLPGGTRVHLKLRIDRRRPARDVEQNRGSRAETFRALARSALAGAARAGAIVAESAVTAFIVALFQNL</sequence>
<dbReference type="Proteomes" id="UP000233786">
    <property type="component" value="Unassembled WGS sequence"/>
</dbReference>
<protein>
    <submittedName>
        <fullName evidence="1">Uncharacterized protein</fullName>
    </submittedName>
</protein>
<dbReference type="AlphaFoldDB" id="A0A2N3XVH1"/>
<dbReference type="EMBL" id="PJNB01000001">
    <property type="protein sequence ID" value="PKW14611.1"/>
    <property type="molecule type" value="Genomic_DNA"/>
</dbReference>
<name>A0A2N3XVH1_SACSN</name>
<dbReference type="STRING" id="994479.GCA_000194155_01836"/>
<proteinExistence type="predicted"/>
<evidence type="ECO:0000313" key="2">
    <source>
        <dbReference type="Proteomes" id="UP000233786"/>
    </source>
</evidence>
<accession>A0A2N3XVH1</accession>
<reference evidence="1" key="1">
    <citation type="submission" date="2017-12" db="EMBL/GenBank/DDBJ databases">
        <title>Sequencing the genomes of 1000 Actinobacteria strains.</title>
        <authorList>
            <person name="Klenk H.-P."/>
        </authorList>
    </citation>
    <scope>NUCLEOTIDE SEQUENCE [LARGE SCALE GENOMIC DNA]</scope>
    <source>
        <strain evidence="1">DSM 44228</strain>
    </source>
</reference>
<organism evidence="1 2">
    <name type="scientific">Saccharopolyspora spinosa</name>
    <dbReference type="NCBI Taxonomy" id="60894"/>
    <lineage>
        <taxon>Bacteria</taxon>
        <taxon>Bacillati</taxon>
        <taxon>Actinomycetota</taxon>
        <taxon>Actinomycetes</taxon>
        <taxon>Pseudonocardiales</taxon>
        <taxon>Pseudonocardiaceae</taxon>
        <taxon>Saccharopolyspora</taxon>
    </lineage>
</organism>
<evidence type="ECO:0000313" key="1">
    <source>
        <dbReference type="EMBL" id="PKW14611.1"/>
    </source>
</evidence>
<comment type="caution">
    <text evidence="1">The sequence shown here is derived from an EMBL/GenBank/DDBJ whole genome shotgun (WGS) entry which is preliminary data.</text>
</comment>